<dbReference type="Pfam" id="PF01381">
    <property type="entry name" value="HTH_3"/>
    <property type="match status" value="1"/>
</dbReference>
<evidence type="ECO:0000256" key="1">
    <source>
        <dbReference type="ARBA" id="ARBA00023125"/>
    </source>
</evidence>
<proteinExistence type="predicted"/>
<dbReference type="InterPro" id="IPR050807">
    <property type="entry name" value="TransReg_Diox_bact_type"/>
</dbReference>
<gene>
    <name evidence="3" type="ORF">ACFO5U_14520</name>
</gene>
<reference evidence="4" key="1">
    <citation type="journal article" date="2019" name="Int. J. Syst. Evol. Microbiol.">
        <title>The Global Catalogue of Microorganisms (GCM) 10K type strain sequencing project: providing services to taxonomists for standard genome sequencing and annotation.</title>
        <authorList>
            <consortium name="The Broad Institute Genomics Platform"/>
            <consortium name="The Broad Institute Genome Sequencing Center for Infectious Disease"/>
            <person name="Wu L."/>
            <person name="Ma J."/>
        </authorList>
    </citation>
    <scope>NUCLEOTIDE SEQUENCE [LARGE SCALE GENOMIC DNA]</scope>
    <source>
        <strain evidence="4">CGMCC 1.12151</strain>
    </source>
</reference>
<protein>
    <submittedName>
        <fullName evidence="3">Helix-turn-helix transcriptional regulator</fullName>
    </submittedName>
</protein>
<evidence type="ECO:0000313" key="3">
    <source>
        <dbReference type="EMBL" id="MFC4714059.1"/>
    </source>
</evidence>
<dbReference type="CDD" id="cd00093">
    <property type="entry name" value="HTH_XRE"/>
    <property type="match status" value="1"/>
</dbReference>
<evidence type="ECO:0000313" key="4">
    <source>
        <dbReference type="Proteomes" id="UP001595932"/>
    </source>
</evidence>
<dbReference type="InterPro" id="IPR010982">
    <property type="entry name" value="Lambda_DNA-bd_dom_sf"/>
</dbReference>
<feature type="domain" description="HTH cro/C1-type" evidence="2">
    <location>
        <begin position="6"/>
        <end position="60"/>
    </location>
</feature>
<accession>A0ABV9MF43</accession>
<dbReference type="PROSITE" id="PS50943">
    <property type="entry name" value="HTH_CROC1"/>
    <property type="match status" value="1"/>
</dbReference>
<dbReference type="SUPFAM" id="SSF47413">
    <property type="entry name" value="lambda repressor-like DNA-binding domains"/>
    <property type="match status" value="1"/>
</dbReference>
<dbReference type="Gene3D" id="1.10.260.40">
    <property type="entry name" value="lambda repressor-like DNA-binding domains"/>
    <property type="match status" value="1"/>
</dbReference>
<dbReference type="PANTHER" id="PTHR46797">
    <property type="entry name" value="HTH-TYPE TRANSCRIPTIONAL REGULATOR"/>
    <property type="match status" value="1"/>
</dbReference>
<dbReference type="RefSeq" id="WP_377279795.1">
    <property type="nucleotide sequence ID" value="NZ_JBHSGL010000015.1"/>
</dbReference>
<dbReference type="Proteomes" id="UP001595932">
    <property type="component" value="Unassembled WGS sequence"/>
</dbReference>
<dbReference type="InterPro" id="IPR001387">
    <property type="entry name" value="Cro/C1-type_HTH"/>
</dbReference>
<keyword evidence="4" id="KW-1185">Reference proteome</keyword>
<keyword evidence="1" id="KW-0238">DNA-binding</keyword>
<name>A0ABV9MF43_9BACL</name>
<evidence type="ECO:0000259" key="2">
    <source>
        <dbReference type="PROSITE" id="PS50943"/>
    </source>
</evidence>
<dbReference type="PANTHER" id="PTHR46797:SF1">
    <property type="entry name" value="METHYLPHOSPHONATE SYNTHASE"/>
    <property type="match status" value="1"/>
</dbReference>
<comment type="caution">
    <text evidence="3">The sequence shown here is derived from an EMBL/GenBank/DDBJ whole genome shotgun (WGS) entry which is preliminary data.</text>
</comment>
<sequence length="71" mass="8076">MNYNNLKDIRIEIGMSIAELSRRSKVSRMTISKIENGESNPTIKTIVALSKVLKKSPNEIFFNVSVNHELQ</sequence>
<dbReference type="SMART" id="SM00530">
    <property type="entry name" value="HTH_XRE"/>
    <property type="match status" value="1"/>
</dbReference>
<dbReference type="EMBL" id="JBHSGL010000015">
    <property type="protein sequence ID" value="MFC4714059.1"/>
    <property type="molecule type" value="Genomic_DNA"/>
</dbReference>
<organism evidence="3 4">
    <name type="scientific">Planococcus dechangensis</name>
    <dbReference type="NCBI Taxonomy" id="1176255"/>
    <lineage>
        <taxon>Bacteria</taxon>
        <taxon>Bacillati</taxon>
        <taxon>Bacillota</taxon>
        <taxon>Bacilli</taxon>
        <taxon>Bacillales</taxon>
        <taxon>Caryophanaceae</taxon>
        <taxon>Planococcus</taxon>
    </lineage>
</organism>